<protein>
    <submittedName>
        <fullName evidence="1">Type II toxin-antitoxin system RelE/ParE family toxin</fullName>
    </submittedName>
</protein>
<dbReference type="Gene3D" id="3.30.2310.20">
    <property type="entry name" value="RelE-like"/>
    <property type="match status" value="1"/>
</dbReference>
<organism evidence="1 2">
    <name type="scientific">Luteolibacter pohnpeiensis</name>
    <dbReference type="NCBI Taxonomy" id="454153"/>
    <lineage>
        <taxon>Bacteria</taxon>
        <taxon>Pseudomonadati</taxon>
        <taxon>Verrucomicrobiota</taxon>
        <taxon>Verrucomicrobiia</taxon>
        <taxon>Verrucomicrobiales</taxon>
        <taxon>Verrucomicrobiaceae</taxon>
        <taxon>Luteolibacter</taxon>
    </lineage>
</organism>
<reference evidence="1" key="1">
    <citation type="submission" date="2021-01" db="EMBL/GenBank/DDBJ databases">
        <title>Modified the classification status of verrucomicrobia.</title>
        <authorList>
            <person name="Feng X."/>
        </authorList>
    </citation>
    <scope>NUCLEOTIDE SEQUENCE</scope>
    <source>
        <strain evidence="1">KCTC 22041</strain>
    </source>
</reference>
<dbReference type="EMBL" id="JAENIJ010000068">
    <property type="protein sequence ID" value="MBK1884642.1"/>
    <property type="molecule type" value="Genomic_DNA"/>
</dbReference>
<proteinExistence type="predicted"/>
<gene>
    <name evidence="1" type="ORF">JIN85_19660</name>
</gene>
<keyword evidence="2" id="KW-1185">Reference proteome</keyword>
<dbReference type="Proteomes" id="UP000603141">
    <property type="component" value="Unassembled WGS sequence"/>
</dbReference>
<evidence type="ECO:0000313" key="2">
    <source>
        <dbReference type="Proteomes" id="UP000603141"/>
    </source>
</evidence>
<sequence length="97" mass="11652">MEVIYHRRIQKDIRAALAFYEDEGGNKLGDRFFAEAEETVGRVIQNPQGFHFVTSKLRRASFDSFPYHFLYEEEHGQVRFLVLRHDKRHPNFGLRRR</sequence>
<evidence type="ECO:0000313" key="1">
    <source>
        <dbReference type="EMBL" id="MBK1884642.1"/>
    </source>
</evidence>
<name>A0A934S9K0_9BACT</name>
<comment type="caution">
    <text evidence="1">The sequence shown here is derived from an EMBL/GenBank/DDBJ whole genome shotgun (WGS) entry which is preliminary data.</text>
</comment>
<dbReference type="AlphaFoldDB" id="A0A934S9K0"/>
<accession>A0A934S9K0</accession>
<dbReference type="InterPro" id="IPR035093">
    <property type="entry name" value="RelE/ParE_toxin_dom_sf"/>
</dbReference>